<name>A0A0D1X4F4_EXOME</name>
<gene>
    <name evidence="10" type="ORF">PV10_00493</name>
</gene>
<dbReference type="EC" id="3.4.19.12" evidence="2 7"/>
<evidence type="ECO:0000256" key="5">
    <source>
        <dbReference type="ARBA" id="ARBA00022801"/>
    </source>
</evidence>
<feature type="active site" description="Nucleophile" evidence="7">
    <location>
        <position position="135"/>
    </location>
</feature>
<feature type="compositionally biased region" description="Low complexity" evidence="8">
    <location>
        <begin position="23"/>
        <end position="35"/>
    </location>
</feature>
<keyword evidence="11" id="KW-1185">Reference proteome</keyword>
<dbReference type="InterPro" id="IPR038765">
    <property type="entry name" value="Papain-like_cys_pep_sf"/>
</dbReference>
<dbReference type="Gene3D" id="3.40.532.10">
    <property type="entry name" value="Peptidase C12, ubiquitin carboxyl-terminal hydrolase"/>
    <property type="match status" value="1"/>
</dbReference>
<dbReference type="HOGENOM" id="CLU_018316_3_0_1"/>
<dbReference type="GeneID" id="27318338"/>
<dbReference type="GO" id="GO:0004843">
    <property type="term" value="F:cysteine-type deubiquitinase activity"/>
    <property type="evidence" value="ECO:0007669"/>
    <property type="project" value="UniProtKB-UniRule"/>
</dbReference>
<comment type="similarity">
    <text evidence="7">Belongs to the peptidase C12 family.</text>
</comment>
<evidence type="ECO:0000256" key="4">
    <source>
        <dbReference type="ARBA" id="ARBA00022786"/>
    </source>
</evidence>
<comment type="catalytic activity">
    <reaction evidence="1 7">
        <text>Thiol-dependent hydrolysis of ester, thioester, amide, peptide and isopeptide bonds formed by the C-terminal Gly of ubiquitin (a 76-residue protein attached to proteins as an intracellular targeting signal).</text>
        <dbReference type="EC" id="3.4.19.12"/>
    </reaction>
</comment>
<evidence type="ECO:0000313" key="10">
    <source>
        <dbReference type="EMBL" id="KIV96655.1"/>
    </source>
</evidence>
<evidence type="ECO:0000259" key="9">
    <source>
        <dbReference type="PROSITE" id="PS52048"/>
    </source>
</evidence>
<sequence length="347" mass="38598">MRTRRQTRASTTLAKSDVIKSVSATTGSSVASSTVDEQSTVAEDAADDDGNDASWSGWAEVENDPVIFTTLLREWGVPNVQVHEVVPLESLFDFPAENTYGLIFLSRWTASEESTTTADPPQDVWFANQTSSFSCASVALLNIINNRSGLDLGSSLNEFRTKTLDMTPKDRGIALDRYDHVRDVHNSFSTSIDRMVVDHRLKQDAQAAEKKKKAKASKKRKFKDDDDEDYEDEENGFHFVAYVPAGGYVWEMDGMELSPRKIGRLDPGTDWIMMTLPVLQATWENATSKATEFSLLSLTSATASSDVEADRLKMARAREDWGPFLAHMTRLHADKGDLKELLQVSGK</sequence>
<organism evidence="10 11">
    <name type="scientific">Exophiala mesophila</name>
    <name type="common">Black yeast-like fungus</name>
    <dbReference type="NCBI Taxonomy" id="212818"/>
    <lineage>
        <taxon>Eukaryota</taxon>
        <taxon>Fungi</taxon>
        <taxon>Dikarya</taxon>
        <taxon>Ascomycota</taxon>
        <taxon>Pezizomycotina</taxon>
        <taxon>Eurotiomycetes</taxon>
        <taxon>Chaetothyriomycetidae</taxon>
        <taxon>Chaetothyriales</taxon>
        <taxon>Herpotrichiellaceae</taxon>
        <taxon>Exophiala</taxon>
    </lineage>
</organism>
<dbReference type="Pfam" id="PF01088">
    <property type="entry name" value="Peptidase_C12"/>
    <property type="match status" value="1"/>
</dbReference>
<accession>A0A0D1X4F4</accession>
<dbReference type="SUPFAM" id="SSF54001">
    <property type="entry name" value="Cysteine proteinases"/>
    <property type="match status" value="1"/>
</dbReference>
<keyword evidence="3 7" id="KW-0645">Protease</keyword>
<dbReference type="PANTHER" id="PTHR10589">
    <property type="entry name" value="UBIQUITIN CARBOXYL-TERMINAL HYDROLASE"/>
    <property type="match status" value="1"/>
</dbReference>
<evidence type="ECO:0000256" key="6">
    <source>
        <dbReference type="ARBA" id="ARBA00022807"/>
    </source>
</evidence>
<dbReference type="EMBL" id="KN847520">
    <property type="protein sequence ID" value="KIV96655.1"/>
    <property type="molecule type" value="Genomic_DNA"/>
</dbReference>
<evidence type="ECO:0000256" key="2">
    <source>
        <dbReference type="ARBA" id="ARBA00012759"/>
    </source>
</evidence>
<dbReference type="GO" id="GO:0005737">
    <property type="term" value="C:cytoplasm"/>
    <property type="evidence" value="ECO:0007669"/>
    <property type="project" value="TreeGrafter"/>
</dbReference>
<dbReference type="PANTHER" id="PTHR10589:SF29">
    <property type="entry name" value="UBIQUITIN CARBOXYL-TERMINAL HYDROLASE"/>
    <property type="match status" value="1"/>
</dbReference>
<evidence type="ECO:0000256" key="8">
    <source>
        <dbReference type="SAM" id="MobiDB-lite"/>
    </source>
</evidence>
<protein>
    <recommendedName>
        <fullName evidence="2 7">ubiquitinyl hydrolase 1</fullName>
        <ecNumber evidence="2 7">3.4.19.12</ecNumber>
    </recommendedName>
</protein>
<evidence type="ECO:0000256" key="7">
    <source>
        <dbReference type="PROSITE-ProRule" id="PRU01393"/>
    </source>
</evidence>
<dbReference type="GO" id="GO:0006511">
    <property type="term" value="P:ubiquitin-dependent protein catabolic process"/>
    <property type="evidence" value="ECO:0007669"/>
    <property type="project" value="UniProtKB-UniRule"/>
</dbReference>
<keyword evidence="6 7" id="KW-0788">Thiol protease</keyword>
<feature type="region of interest" description="Disordered" evidence="8">
    <location>
        <begin position="23"/>
        <end position="56"/>
    </location>
</feature>
<dbReference type="OMA" id="WCTIENE"/>
<reference evidence="10 11" key="1">
    <citation type="submission" date="2015-01" db="EMBL/GenBank/DDBJ databases">
        <title>The Genome Sequence of Exophiala mesophila CBS40295.</title>
        <authorList>
            <consortium name="The Broad Institute Genomics Platform"/>
            <person name="Cuomo C."/>
            <person name="de Hoog S."/>
            <person name="Gorbushina A."/>
            <person name="Stielow B."/>
            <person name="Teixiera M."/>
            <person name="Abouelleil A."/>
            <person name="Chapman S.B."/>
            <person name="Priest M."/>
            <person name="Young S.K."/>
            <person name="Wortman J."/>
            <person name="Nusbaum C."/>
            <person name="Birren B."/>
        </authorList>
    </citation>
    <scope>NUCLEOTIDE SEQUENCE [LARGE SCALE GENOMIC DNA]</scope>
    <source>
        <strain evidence="10 11">CBS 40295</strain>
    </source>
</reference>
<dbReference type="STRING" id="212818.A0A0D1X4F4"/>
<feature type="compositionally biased region" description="Basic residues" evidence="8">
    <location>
        <begin position="210"/>
        <end position="221"/>
    </location>
</feature>
<keyword evidence="4 7" id="KW-0833">Ubl conjugation pathway</keyword>
<dbReference type="InterPro" id="IPR001578">
    <property type="entry name" value="Peptidase_C12_UCH"/>
</dbReference>
<dbReference type="Proteomes" id="UP000054302">
    <property type="component" value="Unassembled WGS sequence"/>
</dbReference>
<dbReference type="InterPro" id="IPR036959">
    <property type="entry name" value="Peptidase_C12_UCH_sf"/>
</dbReference>
<evidence type="ECO:0000256" key="3">
    <source>
        <dbReference type="ARBA" id="ARBA00022670"/>
    </source>
</evidence>
<evidence type="ECO:0000313" key="11">
    <source>
        <dbReference type="Proteomes" id="UP000054302"/>
    </source>
</evidence>
<dbReference type="AlphaFoldDB" id="A0A0D1X4F4"/>
<evidence type="ECO:0000256" key="1">
    <source>
        <dbReference type="ARBA" id="ARBA00000707"/>
    </source>
</evidence>
<dbReference type="PROSITE" id="PS52048">
    <property type="entry name" value="UCH_DOMAIN"/>
    <property type="match status" value="1"/>
</dbReference>
<keyword evidence="5 7" id="KW-0378">Hydrolase</keyword>
<feature type="active site" description="Proton donor" evidence="7">
    <location>
        <position position="238"/>
    </location>
</feature>
<feature type="site" description="Important for enzyme activity" evidence="7">
    <location>
        <position position="253"/>
    </location>
</feature>
<dbReference type="GO" id="GO:0016579">
    <property type="term" value="P:protein deubiquitination"/>
    <property type="evidence" value="ECO:0007669"/>
    <property type="project" value="TreeGrafter"/>
</dbReference>
<feature type="site" description="Transition state stabilizer" evidence="7">
    <location>
        <position position="129"/>
    </location>
</feature>
<feature type="domain" description="UCH catalytic" evidence="9">
    <location>
        <begin position="57"/>
        <end position="300"/>
    </location>
</feature>
<proteinExistence type="inferred from homology"/>
<dbReference type="RefSeq" id="XP_016228229.1">
    <property type="nucleotide sequence ID" value="XM_016364580.1"/>
</dbReference>
<dbReference type="VEuPathDB" id="FungiDB:PV10_00493"/>
<dbReference type="OrthoDB" id="1924260at2759"/>
<feature type="region of interest" description="Disordered" evidence="8">
    <location>
        <begin position="204"/>
        <end position="231"/>
    </location>
</feature>